<dbReference type="AlphaFoldDB" id="A0A268QUS7"/>
<gene>
    <name evidence="1" type="ORF">CHH61_26495</name>
</gene>
<feature type="non-terminal residue" evidence="1">
    <location>
        <position position="67"/>
    </location>
</feature>
<proteinExistence type="predicted"/>
<organism evidence="1 2">
    <name type="scientific">Shouchella clausii</name>
    <name type="common">Alkalihalobacillus clausii</name>
    <dbReference type="NCBI Taxonomy" id="79880"/>
    <lineage>
        <taxon>Bacteria</taxon>
        <taxon>Bacillati</taxon>
        <taxon>Bacillota</taxon>
        <taxon>Bacilli</taxon>
        <taxon>Bacillales</taxon>
        <taxon>Bacillaceae</taxon>
        <taxon>Shouchella</taxon>
    </lineage>
</organism>
<sequence length="67" mass="7735">MPTLKPSFNLPISISEIVLTKRYMPEIRNLSLSIIKKGREQAAAYRSIERWHKVVYAKSAKGGDLFW</sequence>
<evidence type="ECO:0000313" key="1">
    <source>
        <dbReference type="EMBL" id="PAF11590.1"/>
    </source>
</evidence>
<protein>
    <submittedName>
        <fullName evidence="1">Uncharacterized protein</fullName>
    </submittedName>
</protein>
<reference evidence="1 2" key="1">
    <citation type="submission" date="2017-07" db="EMBL/GenBank/DDBJ databases">
        <title>Isolation and whole genome analysis of endospore-forming bacteria from heroin.</title>
        <authorList>
            <person name="Kalinowski J."/>
            <person name="Ahrens B."/>
            <person name="Al-Dilaimi A."/>
            <person name="Winkler A."/>
            <person name="Wibberg D."/>
            <person name="Schleenbecker U."/>
            <person name="Ruckert C."/>
            <person name="Wolfel R."/>
            <person name="Grass G."/>
        </authorList>
    </citation>
    <scope>NUCLEOTIDE SEQUENCE [LARGE SCALE GENOMIC DNA]</scope>
    <source>
        <strain evidence="1 2">7523-2</strain>
    </source>
</reference>
<dbReference type="EMBL" id="NPBS01001008">
    <property type="protein sequence ID" value="PAF11590.1"/>
    <property type="molecule type" value="Genomic_DNA"/>
</dbReference>
<evidence type="ECO:0000313" key="2">
    <source>
        <dbReference type="Proteomes" id="UP000216133"/>
    </source>
</evidence>
<accession>A0A268QUS7</accession>
<dbReference type="Proteomes" id="UP000216133">
    <property type="component" value="Unassembled WGS sequence"/>
</dbReference>
<name>A0A268QUS7_SHOCL</name>
<comment type="caution">
    <text evidence="1">The sequence shown here is derived from an EMBL/GenBank/DDBJ whole genome shotgun (WGS) entry which is preliminary data.</text>
</comment>